<dbReference type="Proteomes" id="UP000451354">
    <property type="component" value="Chromosome"/>
</dbReference>
<dbReference type="InterPro" id="IPR002347">
    <property type="entry name" value="SDR_fam"/>
</dbReference>
<reference evidence="5" key="1">
    <citation type="journal article" date="2022" name="Int. J. Syst. Evol. Microbiol.">
        <title>Cellulosimicrobium protaetiae sp. nov., isolated from the gut of the larva of Protaetia brevitarsis seulensis.</title>
        <authorList>
            <person name="Le Han H."/>
            <person name="Nguyen T.T.H."/>
            <person name="Li Z."/>
            <person name="Shin N.R."/>
            <person name="Kim S.G."/>
        </authorList>
    </citation>
    <scope>NUCLEOTIDE SEQUENCE [LARGE SCALE GENOMIC DNA]</scope>
    <source>
        <strain evidence="5">BI34</strain>
    </source>
</reference>
<evidence type="ECO:0000256" key="1">
    <source>
        <dbReference type="ARBA" id="ARBA00006484"/>
    </source>
</evidence>
<sequence>MTHSDTKGDGNSPPPPLPVLVTGGTNGVGLRTARRLVRSGRPVVVTGTRERTVAEASRATGATGVVLDLASPTSVDDAADEILARTGGRIGAVLLNAGTQVSAPTTTADGVELTIAVNHVGHVQLWESLRARARVDRLVLTTSGTHDPAQRTGMPEPLPAVLEDLVRPPGPGVAASLRRYPTSKLANVLTAYEIARREPATTVVAYDPGLMPGTGLVRHQPTWFRVVWRGLGPLLTLHPRVTTPGASARHLAALADGSLRVPSGSYVSRGRPARSSDASHDEDVARRLYDDTLALVARRLAASR</sequence>
<name>A0A6M5UKQ5_9MICO</name>
<evidence type="ECO:0000256" key="3">
    <source>
        <dbReference type="SAM" id="MobiDB-lite"/>
    </source>
</evidence>
<dbReference type="InterPro" id="IPR036291">
    <property type="entry name" value="NAD(P)-bd_dom_sf"/>
</dbReference>
<gene>
    <name evidence="4" type="ORF">FIC82_017320</name>
</gene>
<dbReference type="AlphaFoldDB" id="A0A6M5UKQ5"/>
<keyword evidence="2" id="KW-0560">Oxidoreductase</keyword>
<comment type="similarity">
    <text evidence="1">Belongs to the short-chain dehydrogenases/reductases (SDR) family.</text>
</comment>
<protein>
    <submittedName>
        <fullName evidence="4">SDR family NAD(P)-dependent oxidoreductase</fullName>
    </submittedName>
</protein>
<feature type="region of interest" description="Disordered" evidence="3">
    <location>
        <begin position="1"/>
        <end position="24"/>
    </location>
</feature>
<dbReference type="SUPFAM" id="SSF51735">
    <property type="entry name" value="NAD(P)-binding Rossmann-fold domains"/>
    <property type="match status" value="1"/>
</dbReference>
<dbReference type="EMBL" id="CP052757">
    <property type="protein sequence ID" value="QJW37678.1"/>
    <property type="molecule type" value="Genomic_DNA"/>
</dbReference>
<dbReference type="PANTHER" id="PTHR24320:SF148">
    <property type="entry name" value="NAD(P)-BINDING ROSSMANN-FOLD SUPERFAMILY PROTEIN"/>
    <property type="match status" value="1"/>
</dbReference>
<organism evidence="4 5">
    <name type="scientific">Cellulosimicrobium protaetiae</name>
    <dbReference type="NCBI Taxonomy" id="2587808"/>
    <lineage>
        <taxon>Bacteria</taxon>
        <taxon>Bacillati</taxon>
        <taxon>Actinomycetota</taxon>
        <taxon>Actinomycetes</taxon>
        <taxon>Micrococcales</taxon>
        <taxon>Promicromonosporaceae</taxon>
        <taxon>Cellulosimicrobium</taxon>
    </lineage>
</organism>
<evidence type="ECO:0000313" key="5">
    <source>
        <dbReference type="Proteomes" id="UP000451354"/>
    </source>
</evidence>
<keyword evidence="5" id="KW-1185">Reference proteome</keyword>
<dbReference type="GO" id="GO:0016491">
    <property type="term" value="F:oxidoreductase activity"/>
    <property type="evidence" value="ECO:0007669"/>
    <property type="project" value="UniProtKB-KW"/>
</dbReference>
<proteinExistence type="inferred from homology"/>
<dbReference type="PANTHER" id="PTHR24320">
    <property type="entry name" value="RETINOL DEHYDROGENASE"/>
    <property type="match status" value="1"/>
</dbReference>
<dbReference type="RefSeq" id="WP_154799315.1">
    <property type="nucleotide sequence ID" value="NZ_CP052757.1"/>
</dbReference>
<dbReference type="KEGG" id="cprt:FIC82_017320"/>
<evidence type="ECO:0000313" key="4">
    <source>
        <dbReference type="EMBL" id="QJW37678.1"/>
    </source>
</evidence>
<dbReference type="Gene3D" id="3.40.50.720">
    <property type="entry name" value="NAD(P)-binding Rossmann-like Domain"/>
    <property type="match status" value="1"/>
</dbReference>
<accession>A0A6M5UKQ5</accession>
<dbReference type="Pfam" id="PF00106">
    <property type="entry name" value="adh_short"/>
    <property type="match status" value="1"/>
</dbReference>
<dbReference type="OrthoDB" id="3237043at2"/>
<evidence type="ECO:0000256" key="2">
    <source>
        <dbReference type="ARBA" id="ARBA00023002"/>
    </source>
</evidence>